<keyword evidence="2" id="KW-1185">Reference proteome</keyword>
<proteinExistence type="predicted"/>
<reference evidence="1 2" key="1">
    <citation type="submission" date="2019-04" db="EMBL/GenBank/DDBJ databases">
        <title>An improved genome assembly and genetic linkage map for asparagus bean, Vigna unguiculata ssp. sesquipedialis.</title>
        <authorList>
            <person name="Xia Q."/>
            <person name="Zhang R."/>
            <person name="Dong Y."/>
        </authorList>
    </citation>
    <scope>NUCLEOTIDE SEQUENCE [LARGE SCALE GENOMIC DNA]</scope>
    <source>
        <tissue evidence="1">Leaf</tissue>
    </source>
</reference>
<gene>
    <name evidence="1" type="ORF">DEO72_LG6g1290</name>
</gene>
<accession>A0A4D6M9T0</accession>
<evidence type="ECO:0000313" key="1">
    <source>
        <dbReference type="EMBL" id="QCD96584.1"/>
    </source>
</evidence>
<protein>
    <submittedName>
        <fullName evidence="1">Uncharacterized protein</fullName>
    </submittedName>
</protein>
<sequence length="186" mass="21217">MAKNIVIVFVPPSGSSSAARRFKEETQKMVLTLVSPGGSRVTARWFLEKFQKPDSSFDIHIKYNSNLSHTTIHSLKTKAIKRNSPNLDFLAQFAKCATSFLFVNLLLALLPIQTQNLTQHSQILSFCALFLDSNPSTLTQIKYSQPYELVLFHIIKWVSHKPGMYFSYFKSLDSHVYKEDYYGNGL</sequence>
<dbReference type="EMBL" id="CP039350">
    <property type="protein sequence ID" value="QCD96584.1"/>
    <property type="molecule type" value="Genomic_DNA"/>
</dbReference>
<organism evidence="1 2">
    <name type="scientific">Vigna unguiculata</name>
    <name type="common">Cowpea</name>
    <dbReference type="NCBI Taxonomy" id="3917"/>
    <lineage>
        <taxon>Eukaryota</taxon>
        <taxon>Viridiplantae</taxon>
        <taxon>Streptophyta</taxon>
        <taxon>Embryophyta</taxon>
        <taxon>Tracheophyta</taxon>
        <taxon>Spermatophyta</taxon>
        <taxon>Magnoliopsida</taxon>
        <taxon>eudicotyledons</taxon>
        <taxon>Gunneridae</taxon>
        <taxon>Pentapetalae</taxon>
        <taxon>rosids</taxon>
        <taxon>fabids</taxon>
        <taxon>Fabales</taxon>
        <taxon>Fabaceae</taxon>
        <taxon>Papilionoideae</taxon>
        <taxon>50 kb inversion clade</taxon>
        <taxon>NPAAA clade</taxon>
        <taxon>indigoferoid/millettioid clade</taxon>
        <taxon>Phaseoleae</taxon>
        <taxon>Vigna</taxon>
    </lineage>
</organism>
<dbReference type="AlphaFoldDB" id="A0A4D6M9T0"/>
<name>A0A4D6M9T0_VIGUN</name>
<dbReference type="Proteomes" id="UP000501690">
    <property type="component" value="Linkage Group LG6"/>
</dbReference>
<evidence type="ECO:0000313" key="2">
    <source>
        <dbReference type="Proteomes" id="UP000501690"/>
    </source>
</evidence>